<feature type="region of interest" description="Disordered" evidence="8">
    <location>
        <begin position="776"/>
        <end position="821"/>
    </location>
</feature>
<dbReference type="VEuPathDB" id="CryptoDB:GNI_146730"/>
<keyword evidence="3 13" id="KW-0808">Transferase</keyword>
<dbReference type="Gene3D" id="3.90.180.10">
    <property type="entry name" value="Medium-chain alcohol dehydrogenases, catalytic domain"/>
    <property type="match status" value="1"/>
</dbReference>
<dbReference type="Gene3D" id="3.10.129.10">
    <property type="entry name" value="Hotdog Thioesterase"/>
    <property type="match status" value="1"/>
</dbReference>
<dbReference type="EC" id="2.3.1.41" evidence="13"/>
<feature type="domain" description="Carrier" evidence="10">
    <location>
        <begin position="851"/>
        <end position="928"/>
    </location>
</feature>
<dbReference type="PANTHER" id="PTHR43775">
    <property type="entry name" value="FATTY ACID SYNTHASE"/>
    <property type="match status" value="1"/>
</dbReference>
<feature type="active site" description="Proton donor; for dehydratase activity" evidence="7">
    <location>
        <position position="2076"/>
    </location>
</feature>
<dbReference type="SUPFAM" id="SSF50129">
    <property type="entry name" value="GroES-like"/>
    <property type="match status" value="1"/>
</dbReference>
<dbReference type="SMART" id="SM00826">
    <property type="entry name" value="PKS_DH"/>
    <property type="match status" value="1"/>
</dbReference>
<dbReference type="InterPro" id="IPR036736">
    <property type="entry name" value="ACP-like_sf"/>
</dbReference>
<dbReference type="Pfam" id="PF08240">
    <property type="entry name" value="ADH_N"/>
    <property type="match status" value="1"/>
</dbReference>
<keyword evidence="1" id="KW-0596">Phosphopantetheine</keyword>
<dbReference type="InterPro" id="IPR018201">
    <property type="entry name" value="Ketoacyl_synth_AS"/>
</dbReference>
<dbReference type="InterPro" id="IPR013154">
    <property type="entry name" value="ADH-like_N"/>
</dbReference>
<dbReference type="InterPro" id="IPR016035">
    <property type="entry name" value="Acyl_Trfase/lysoPLipase"/>
</dbReference>
<sequence length="3128" mass="340023">MSNRDGVSTPPAEWMFGTELSAPRVSPLAQVPRREYSLELKALFRRYRNNPFASALSKWAREIPDVTQSCWINDRGEEAQRLSYAECNLRCRKIAVYLGRKKLRREDRVLLCFVPSLDFITAFFGCIISGVIAVPVYPPQPGRVDYEVPRFCDIMDKADVSVAFTHGVDKRWKKINWIDINEAYKSVSDADAYAWQAPELHVNSVVFLQFTSGSTSSPKGVVVTHGSLLHNVHAAIHAFGLHNKYETPDEEAICVDQFDYLSEMEEFWKLRHGISERVFGHRLKIFSWLPVYHDMGLIGFTCSPLFFGGILYQMSPIDFIRKPHVWLKAMSDYNCVYCGAPNFAFEVTARKMTGDKATKEALAAYRTLDLSKMSGFLSGAEPIRASTLKHFHDSFASKGFRYGMYKPCFGLAENTLIVSGVMDTASPPLVVQIDAELLRTQGTVKVLRSGRFREENGCAKCRGPVGADPCVQCVEAAVWNQDLAQVGDSQAVLTYVGCGRPCHGMDVRIVDPELLSECPSNRTGEVWVGGDSVARGYFGEPEKTREEFFAQFQQLDTQGGDPALGEGGRISAQAYLRTGDRGFLHECELFICGRIKDLIIIRGRNYFPQDLEECLESIPQLKPGNIAVFMYQDEGEDEEVAVAAELREPKAIDTTPGGTATVAATGYFGSLLDKVTGADNQRRLRETHEHVARQVQKCISQKFGLPVRKVWLLNPRCIPKTSSGKIRRNPTKEQLLDKNSKSQAGIVLEVDFKCEPTKRSAKSPAAAAAAEDAEYEYVERQATSPDRAFPFPTNAFPTNEEPSSPREGRSPEEGESPYALGGAFPSECAPAVMEGEGLARELSMMDFAEYEVNLERVRSVLDRCCLEVANFDEVPAYDAPLHELGVDSMTAVEFADRAAEWLGVDLEPTLLFNYPTLGDVSEFLAQSLTVSGAQLRAPPSVGMTSALVEGGLEMLTGLAIVGAACNLPGNATSLDALWRSLRRGDDCVVEVPPSRWDADEFFSADPDAENKMYVREGGFIADAEYFDAPAFKVSPSEAAAMDPLQRGFLECVYQAVTDAGIRREQLAKADVGVYVGSCCNEWSFVDRLTQIGSYTAAATAPSMVSNRVSYTLGLVGPSLTVDTACSSSLVALHIAAHDLRSGGCAAAVVGGANLLLAPQVFVAFCKARMMAPDARCKTFDAAANGYIRGEGFAAVVLKLASCAVRDRDQTLAILRGTALNHGGRAASLTAPNGPAQQAVVRSALRAAQLEPCDLNYVEAHGTGTSLGDPIEVNALKTVFAHGRTADYPLILGAIKTNIGHLEGAAGLTGLLKAVLCVRHGLVPPNLHFQTLNPHIDTKNFPMTIPCDGQAVPLPSGLSYRKRLAGISSFGFGGTNAHVIVEEPERLMLGRASEVPDRQAPEEVLDVGYLFSGQGSESARAGAAAAYDDQYLFKSEMERVKYLFQRATEHDKSVRVSTSAQIVASAQTGTADTPRGSAYREVEESLFSVQYAIACAWAASGVEADGVIGEGVGEVVAAVMAGVMHLEDAVAFVVRKCALVEEIEGVCVLLTSAREDVELALAEVGPGTAQSIGLAAVYDERSVLVSGQRGDVDTLLLALGQVGGRARYLDCCHPLQSPLYRERFGEEFERFIRQSVKLHTPKRKMLARHGSFLSDEEAVSPSYWAGHLWDTFYIGEALKQIVSADTRVLVEFSPSLKHQDVLNQNVNLAAIDLHWTNVFHPPNADQATDSATEPAVSSVQRQIAFCGRIQKEMHERRANREMVQRSSKRLPYPWRQIPHPIAASKNLTSLRNGDAQFRAVLPLRTISLLADHTVNDLPILPGAGYLEICAAAAQSLGLVDPVSSGMTIENMYIESPLVIPTANPGAFEFGSTPVPRVGGSTPDEAQSSSAVSPSGSDSPSGDLDVGKVTRTPKRAFLDESSPRQDLPRSPLSSFPALEGATAAAVAVAAPDRSSPAVMICCTVMPDNRITLSSSRADERLELVHTVATISASPNVTAAEPLAVGIDEWWHEGPFEDVGVFYKRLRSVGLQYGPRFRTVVKVCRRARDAIGQLRVVPSPSQNMSEFEKGYIVHPTLLDGALQLSGLLLETASPSKKTTMVPVSVGKGVLFPSKGLGECFAHCRLIEFVDNKRATVTVRLYNRFQPGETPFATMENVVFEKMELRNHVQADIPRDLLWVRQWLDKELDTTDVSEGNKLSEGPGPSEGRLSEPSSVGAGDQPTTESLSSFFGTGFFLPAGATWLREALPATWTAIEVRDMRDSGKDVEAALASGKFTHLFSAVGLDPETNECDGVVHALQALQAYSRFRTSPGRKHVTLCFLTQGAVDDPTEPAVDDCDCEPVVPRHAGIWATVKTARLEIESATGETEEVCCVDLDPRGGKWTMQIEHVAAVLKRLENKNECEILVRARPAKNSATEGIEPTTSAAEQTAVLEETGTELSPWIVKFARLSVYGAGRRTIGPVEVVMRERGALSNLSVRAMPYAARTPPAETEVEVRVRAVGLNFRDVLNVMNLYPGDPGAPGTDFAGTVVCIGSAVTHFNVGDDVFGIAPGCLKHFATTSEQLVTKMPQTSPSGQDPSGQTMPFEYAAALPVILTTMYRALCEIAQLQSGQKVLVHAVTGGVGCMVAEYCRRVGAELYGSCSEKKREFALTHLGVERVGDSRCAKDFRETFADLTGQVDVVINCLTGAHIPASLDLLKEDGVFIELGKREIWPEERVREVKPHVRYEVLAIDEMVAEEPEAYGVLLGNAVEWLHSQEDGKTAGPLLPIKTFPVVSRGEEVVDAFRFLQRANHLGKVVVTFPSAVCEEARTGVTLVTGGLGSLGLVLGNWLVEEGVKRLVLCSRTGRARNPNEQDAVRFLQSLPSVTVETLGCDVADRDQVRLVLSSNAPVVAIFHCAGVLADGSLHQLTPSAVEEVYRAKVEGAWNLHRESENLEPGSVKQFVLFSSMASLLGNYGQSNYAAANACLDALACYRSRCGLPALSVQWGPWVEQGMASKFRNQLDKVGLKGITNELGLRVLADLLRQGPSGSPAKVLCGSDVPVSDGEVISRAPVVGCVAFRLSEWMQRYSAEVPRFYDNLQQAAIAEQTEEDGAGLLKRMSAVERREYVTQCVVQTAKQVLDTSVVPPWIRR</sequence>
<dbReference type="InterPro" id="IPR013149">
    <property type="entry name" value="ADH-like_C"/>
</dbReference>
<keyword evidence="5" id="KW-0511">Multifunctional enzyme</keyword>
<dbReference type="InterPro" id="IPR020841">
    <property type="entry name" value="PKS_Beta-ketoAc_synthase_dom"/>
</dbReference>
<feature type="region of interest" description="N-terminal hotdog fold" evidence="7">
    <location>
        <begin position="1778"/>
        <end position="1953"/>
    </location>
</feature>
<dbReference type="GO" id="GO:0031177">
    <property type="term" value="F:phosphopantetheine binding"/>
    <property type="evidence" value="ECO:0007669"/>
    <property type="project" value="InterPro"/>
</dbReference>
<dbReference type="InterPro" id="IPR020845">
    <property type="entry name" value="AMP-binding_CS"/>
</dbReference>
<dbReference type="InterPro" id="IPR009081">
    <property type="entry name" value="PP-bd_ACP"/>
</dbReference>
<evidence type="ECO:0000259" key="10">
    <source>
        <dbReference type="PROSITE" id="PS50075"/>
    </source>
</evidence>
<dbReference type="OrthoDB" id="16262at2759"/>
<dbReference type="Gene3D" id="1.10.1200.10">
    <property type="entry name" value="ACP-like"/>
    <property type="match status" value="1"/>
</dbReference>
<evidence type="ECO:0000313" key="14">
    <source>
        <dbReference type="Proteomes" id="UP000019763"/>
    </source>
</evidence>
<dbReference type="InterPro" id="IPR020807">
    <property type="entry name" value="PKS_DH"/>
</dbReference>
<evidence type="ECO:0000256" key="8">
    <source>
        <dbReference type="SAM" id="MobiDB-lite"/>
    </source>
</evidence>
<dbReference type="InterPro" id="IPR050091">
    <property type="entry name" value="PKS_NRPS_Biosynth_Enz"/>
</dbReference>
<dbReference type="Gene3D" id="3.40.366.10">
    <property type="entry name" value="Malonyl-Coenzyme A Acyl Carrier Protein, domain 2"/>
    <property type="match status" value="1"/>
</dbReference>
<feature type="domain" description="Ketosynthase family 3 (KS3)" evidence="11">
    <location>
        <begin position="955"/>
        <end position="1382"/>
    </location>
</feature>
<feature type="domain" description="PKS/mFAS DH" evidence="12">
    <location>
        <begin position="1778"/>
        <end position="2165"/>
    </location>
</feature>
<evidence type="ECO:0000313" key="13">
    <source>
        <dbReference type="EMBL" id="EZG44526.1"/>
    </source>
</evidence>
<dbReference type="InterPro" id="IPR013968">
    <property type="entry name" value="PKS_KR"/>
</dbReference>
<dbReference type="CDD" id="cd05931">
    <property type="entry name" value="FAAL"/>
    <property type="match status" value="1"/>
</dbReference>
<dbReference type="PROSITE" id="PS00606">
    <property type="entry name" value="KS3_1"/>
    <property type="match status" value="1"/>
</dbReference>
<evidence type="ECO:0000256" key="4">
    <source>
        <dbReference type="ARBA" id="ARBA00022857"/>
    </source>
</evidence>
<dbReference type="SUPFAM" id="SSF52151">
    <property type="entry name" value="FabD/lysophospholipase-like"/>
    <property type="match status" value="1"/>
</dbReference>
<name>A0A023AZU7_GRENI</name>
<dbReference type="SUPFAM" id="SSF53901">
    <property type="entry name" value="Thiolase-like"/>
    <property type="match status" value="1"/>
</dbReference>
<dbReference type="SUPFAM" id="SSF56801">
    <property type="entry name" value="Acetyl-CoA synthetase-like"/>
    <property type="match status" value="1"/>
</dbReference>
<dbReference type="SMART" id="SM00825">
    <property type="entry name" value="PKS_KS"/>
    <property type="match status" value="1"/>
</dbReference>
<evidence type="ECO:0000256" key="7">
    <source>
        <dbReference type="PROSITE-ProRule" id="PRU01363"/>
    </source>
</evidence>
<dbReference type="FunFam" id="3.40.47.10:FF:000019">
    <property type="entry name" value="Polyketide synthase type I"/>
    <property type="match status" value="1"/>
</dbReference>
<dbReference type="InterPro" id="IPR049551">
    <property type="entry name" value="PKS_DH_C"/>
</dbReference>
<dbReference type="InterPro" id="IPR014031">
    <property type="entry name" value="Ketoacyl_synth_C"/>
</dbReference>
<dbReference type="SMART" id="SM00823">
    <property type="entry name" value="PKS_PP"/>
    <property type="match status" value="1"/>
</dbReference>
<evidence type="ECO:0000256" key="5">
    <source>
        <dbReference type="ARBA" id="ARBA00023268"/>
    </source>
</evidence>
<evidence type="ECO:0000256" key="3">
    <source>
        <dbReference type="ARBA" id="ARBA00022679"/>
    </source>
</evidence>
<feature type="compositionally biased region" description="Low complexity" evidence="8">
    <location>
        <begin position="1886"/>
        <end position="1902"/>
    </location>
</feature>
<dbReference type="Gene3D" id="3.10.129.110">
    <property type="entry name" value="Polyketide synthase dehydratase"/>
    <property type="match status" value="1"/>
</dbReference>
<dbReference type="Proteomes" id="UP000019763">
    <property type="component" value="Unassembled WGS sequence"/>
</dbReference>
<feature type="transmembrane region" description="Helical" evidence="9">
    <location>
        <begin position="109"/>
        <end position="137"/>
    </location>
</feature>
<feature type="region of interest" description="Disordered" evidence="8">
    <location>
        <begin position="2188"/>
        <end position="2219"/>
    </location>
</feature>
<dbReference type="InterPro" id="IPR042099">
    <property type="entry name" value="ANL_N_sf"/>
</dbReference>
<dbReference type="InterPro" id="IPR049552">
    <property type="entry name" value="PKS_DH_N"/>
</dbReference>
<evidence type="ECO:0000259" key="11">
    <source>
        <dbReference type="PROSITE" id="PS52004"/>
    </source>
</evidence>
<protein>
    <submittedName>
        <fullName evidence="13">Polyketide synthase</fullName>
        <ecNumber evidence="13">2.3.1.41</ecNumber>
    </submittedName>
</protein>
<gene>
    <name evidence="13" type="ORF">GNI_146730</name>
</gene>
<dbReference type="Pfam" id="PF14765">
    <property type="entry name" value="PS-DH"/>
    <property type="match status" value="1"/>
</dbReference>
<dbReference type="GeneID" id="22915144"/>
<keyword evidence="2" id="KW-0597">Phosphoprotein</keyword>
<dbReference type="SUPFAM" id="SSF47336">
    <property type="entry name" value="ACP-like"/>
    <property type="match status" value="1"/>
</dbReference>
<dbReference type="SMART" id="SM00829">
    <property type="entry name" value="PKS_ER"/>
    <property type="match status" value="1"/>
</dbReference>
<dbReference type="InterPro" id="IPR036291">
    <property type="entry name" value="NAD(P)-bd_dom_sf"/>
</dbReference>
<dbReference type="eggNOG" id="KOG3628">
    <property type="taxonomic scope" value="Eukaryota"/>
</dbReference>
<dbReference type="Gene3D" id="3.40.50.12780">
    <property type="entry name" value="N-terminal domain of ligase-like"/>
    <property type="match status" value="1"/>
</dbReference>
<feature type="active site" description="Proton acceptor; for dehydratase activity" evidence="7">
    <location>
        <position position="1811"/>
    </location>
</feature>
<dbReference type="GO" id="GO:0044550">
    <property type="term" value="P:secondary metabolite biosynthetic process"/>
    <property type="evidence" value="ECO:0007669"/>
    <property type="project" value="UniProtKB-ARBA"/>
</dbReference>
<dbReference type="InterPro" id="IPR014030">
    <property type="entry name" value="Ketoacyl_synth_N"/>
</dbReference>
<dbReference type="InterPro" id="IPR011032">
    <property type="entry name" value="GroES-like_sf"/>
</dbReference>
<dbReference type="Gene3D" id="3.30.300.30">
    <property type="match status" value="1"/>
</dbReference>
<dbReference type="RefSeq" id="XP_011134167.1">
    <property type="nucleotide sequence ID" value="XM_011135865.1"/>
</dbReference>
<keyword evidence="6 13" id="KW-0012">Acyltransferase</keyword>
<dbReference type="InterPro" id="IPR020843">
    <property type="entry name" value="ER"/>
</dbReference>
<feature type="compositionally biased region" description="Basic and acidic residues" evidence="8">
    <location>
        <begin position="803"/>
        <end position="812"/>
    </location>
</feature>
<dbReference type="InterPro" id="IPR020806">
    <property type="entry name" value="PKS_PP-bd"/>
</dbReference>
<dbReference type="InterPro" id="IPR045851">
    <property type="entry name" value="AMP-bd_C_sf"/>
</dbReference>
<dbReference type="Pfam" id="PF02801">
    <property type="entry name" value="Ketoacyl-synt_C"/>
    <property type="match status" value="1"/>
</dbReference>
<dbReference type="CDD" id="cd05195">
    <property type="entry name" value="enoyl_red"/>
    <property type="match status" value="1"/>
</dbReference>
<evidence type="ECO:0000256" key="9">
    <source>
        <dbReference type="SAM" id="Phobius"/>
    </source>
</evidence>
<dbReference type="InterPro" id="IPR014043">
    <property type="entry name" value="Acyl_transferase_dom"/>
</dbReference>
<evidence type="ECO:0000256" key="6">
    <source>
        <dbReference type="ARBA" id="ARBA00023315"/>
    </source>
</evidence>
<dbReference type="SMART" id="SM00822">
    <property type="entry name" value="PKS_KR"/>
    <property type="match status" value="1"/>
</dbReference>
<keyword evidence="9" id="KW-0812">Transmembrane</keyword>
<evidence type="ECO:0000256" key="2">
    <source>
        <dbReference type="ARBA" id="ARBA00022553"/>
    </source>
</evidence>
<dbReference type="Gene3D" id="3.40.50.720">
    <property type="entry name" value="NAD(P)-binding Rossmann-like Domain"/>
    <property type="match status" value="3"/>
</dbReference>
<dbReference type="PROSITE" id="PS52019">
    <property type="entry name" value="PKS_MFAS_DH"/>
    <property type="match status" value="1"/>
</dbReference>
<keyword evidence="9" id="KW-0472">Membrane</keyword>
<feature type="region of interest" description="C-terminal hotdog fold" evidence="7">
    <location>
        <begin position="2001"/>
        <end position="2165"/>
    </location>
</feature>
<dbReference type="InterPro" id="IPR049900">
    <property type="entry name" value="PKS_mFAS_DH"/>
</dbReference>
<dbReference type="GO" id="GO:0004312">
    <property type="term" value="F:fatty acid synthase activity"/>
    <property type="evidence" value="ECO:0007669"/>
    <property type="project" value="TreeGrafter"/>
</dbReference>
<dbReference type="OMA" id="KMRGGEF"/>
<dbReference type="InterPro" id="IPR001227">
    <property type="entry name" value="Ac_transferase_dom_sf"/>
</dbReference>
<dbReference type="InterPro" id="IPR040097">
    <property type="entry name" value="FAAL/FAAC"/>
</dbReference>
<feature type="compositionally biased region" description="Basic and acidic residues" evidence="8">
    <location>
        <begin position="1914"/>
        <end position="1925"/>
    </location>
</feature>
<accession>A0A023AZU7</accession>
<dbReference type="GO" id="GO:0004315">
    <property type="term" value="F:3-oxoacyl-[acyl-carrier-protein] synthase activity"/>
    <property type="evidence" value="ECO:0007669"/>
    <property type="project" value="UniProtKB-EC"/>
</dbReference>
<dbReference type="Pfam" id="PF00109">
    <property type="entry name" value="ketoacyl-synt"/>
    <property type="match status" value="1"/>
</dbReference>
<dbReference type="InterPro" id="IPR057326">
    <property type="entry name" value="KR_dom"/>
</dbReference>
<evidence type="ECO:0000259" key="12">
    <source>
        <dbReference type="PROSITE" id="PS52019"/>
    </source>
</evidence>
<dbReference type="PROSITE" id="PS52004">
    <property type="entry name" value="KS3_2"/>
    <property type="match status" value="1"/>
</dbReference>
<dbReference type="InterPro" id="IPR000873">
    <property type="entry name" value="AMP-dep_synth/lig_dom"/>
</dbReference>
<keyword evidence="9" id="KW-1133">Transmembrane helix</keyword>
<dbReference type="CDD" id="cd00833">
    <property type="entry name" value="PKS"/>
    <property type="match status" value="1"/>
</dbReference>
<dbReference type="Pfam" id="PF00107">
    <property type="entry name" value="ADH_zinc_N"/>
    <property type="match status" value="1"/>
</dbReference>
<reference evidence="13" key="1">
    <citation type="submission" date="2013-12" db="EMBL/GenBank/DDBJ databases">
        <authorList>
            <person name="Omoto C.K."/>
            <person name="Sibley D."/>
            <person name="Venepally P."/>
            <person name="Hadjithomas M."/>
            <person name="Karamycheva S."/>
            <person name="Brunk B."/>
            <person name="Roos D."/>
            <person name="Caler E."/>
            <person name="Lorenzi H."/>
        </authorList>
    </citation>
    <scope>NUCLEOTIDE SEQUENCE</scope>
</reference>
<dbReference type="GO" id="GO:0016491">
    <property type="term" value="F:oxidoreductase activity"/>
    <property type="evidence" value="ECO:0007669"/>
    <property type="project" value="InterPro"/>
</dbReference>
<dbReference type="Pfam" id="PF08659">
    <property type="entry name" value="KR"/>
    <property type="match status" value="1"/>
</dbReference>
<dbReference type="SUPFAM" id="SSF51735">
    <property type="entry name" value="NAD(P)-binding Rossmann-fold domains"/>
    <property type="match status" value="2"/>
</dbReference>
<dbReference type="EMBL" id="AFNH02001090">
    <property type="protein sequence ID" value="EZG44526.1"/>
    <property type="molecule type" value="Genomic_DNA"/>
</dbReference>
<dbReference type="Gene3D" id="3.40.47.10">
    <property type="match status" value="1"/>
</dbReference>
<dbReference type="SMART" id="SM00827">
    <property type="entry name" value="PKS_AT"/>
    <property type="match status" value="1"/>
</dbReference>
<comment type="caution">
    <text evidence="13">The sequence shown here is derived from an EMBL/GenBank/DDBJ whole genome shotgun (WGS) entry which is preliminary data.</text>
</comment>
<dbReference type="GO" id="GO:0006633">
    <property type="term" value="P:fatty acid biosynthetic process"/>
    <property type="evidence" value="ECO:0007669"/>
    <property type="project" value="InterPro"/>
</dbReference>
<dbReference type="Pfam" id="PF21089">
    <property type="entry name" value="PKS_DH_N"/>
    <property type="match status" value="1"/>
</dbReference>
<evidence type="ECO:0000256" key="1">
    <source>
        <dbReference type="ARBA" id="ARBA00022450"/>
    </source>
</evidence>
<dbReference type="Pfam" id="PF00501">
    <property type="entry name" value="AMP-binding"/>
    <property type="match status" value="2"/>
</dbReference>
<dbReference type="Pfam" id="PF00550">
    <property type="entry name" value="PP-binding"/>
    <property type="match status" value="1"/>
</dbReference>
<dbReference type="InterPro" id="IPR016039">
    <property type="entry name" value="Thiolase-like"/>
</dbReference>
<organism evidence="13 14">
    <name type="scientific">Gregarina niphandrodes</name>
    <name type="common">Septate eugregarine</name>
    <dbReference type="NCBI Taxonomy" id="110365"/>
    <lineage>
        <taxon>Eukaryota</taxon>
        <taxon>Sar</taxon>
        <taxon>Alveolata</taxon>
        <taxon>Apicomplexa</taxon>
        <taxon>Conoidasida</taxon>
        <taxon>Gregarinasina</taxon>
        <taxon>Eugregarinorida</taxon>
        <taxon>Gregarinidae</taxon>
        <taxon>Gregarina</taxon>
    </lineage>
</organism>
<proteinExistence type="predicted"/>
<dbReference type="InterPro" id="IPR042104">
    <property type="entry name" value="PKS_dehydratase_sf"/>
</dbReference>
<keyword evidence="14" id="KW-1185">Reference proteome</keyword>
<dbReference type="PROSITE" id="PS00455">
    <property type="entry name" value="AMP_BINDING"/>
    <property type="match status" value="1"/>
</dbReference>
<dbReference type="Pfam" id="PF00698">
    <property type="entry name" value="Acyl_transf_1"/>
    <property type="match status" value="1"/>
</dbReference>
<dbReference type="PANTHER" id="PTHR43775:SF37">
    <property type="entry name" value="SI:DKEY-61P9.11"/>
    <property type="match status" value="1"/>
</dbReference>
<keyword evidence="4" id="KW-0521">NADP</keyword>
<dbReference type="PROSITE" id="PS50075">
    <property type="entry name" value="CARRIER"/>
    <property type="match status" value="1"/>
</dbReference>
<feature type="region of interest" description="Disordered" evidence="8">
    <location>
        <begin position="1869"/>
        <end position="1931"/>
    </location>
</feature>
<dbReference type="eggNOG" id="KOG1202">
    <property type="taxonomic scope" value="Eukaryota"/>
</dbReference>